<dbReference type="Proteomes" id="UP000229342">
    <property type="component" value="Unassembled WGS sequence"/>
</dbReference>
<dbReference type="FunFam" id="3.30.460.10:FF:000001">
    <property type="entry name" value="GTP pyrophosphokinase RelA"/>
    <property type="match status" value="1"/>
</dbReference>
<proteinExistence type="inferred from homology"/>
<dbReference type="GO" id="GO:0015969">
    <property type="term" value="P:guanosine tetraphosphate metabolic process"/>
    <property type="evidence" value="ECO:0007669"/>
    <property type="project" value="InterPro"/>
</dbReference>
<gene>
    <name evidence="3" type="ORF">COV91_01305</name>
</gene>
<evidence type="ECO:0000259" key="2">
    <source>
        <dbReference type="SMART" id="SM00954"/>
    </source>
</evidence>
<reference evidence="3 4" key="1">
    <citation type="submission" date="2017-09" db="EMBL/GenBank/DDBJ databases">
        <title>Depth-based differentiation of microbial function through sediment-hosted aquifers and enrichment of novel symbionts in the deep terrestrial subsurface.</title>
        <authorList>
            <person name="Probst A.J."/>
            <person name="Ladd B."/>
            <person name="Jarett J.K."/>
            <person name="Geller-Mcgrath D.E."/>
            <person name="Sieber C.M."/>
            <person name="Emerson J.B."/>
            <person name="Anantharaman K."/>
            <person name="Thomas B.C."/>
            <person name="Malmstrom R."/>
            <person name="Stieglmeier M."/>
            <person name="Klingl A."/>
            <person name="Woyke T."/>
            <person name="Ryan C.M."/>
            <person name="Banfield J.F."/>
        </authorList>
    </citation>
    <scope>NUCLEOTIDE SEQUENCE [LARGE SCALE GENOMIC DNA]</scope>
    <source>
        <strain evidence="3">CG11_big_fil_rev_8_21_14_0_20_46_11</strain>
    </source>
</reference>
<dbReference type="InterPro" id="IPR043519">
    <property type="entry name" value="NT_sf"/>
</dbReference>
<name>A0A2H0KCJ5_9BACT</name>
<dbReference type="SUPFAM" id="SSF109604">
    <property type="entry name" value="HD-domain/PDEase-like"/>
    <property type="match status" value="1"/>
</dbReference>
<comment type="caution">
    <text evidence="3">The sequence shown here is derived from an EMBL/GenBank/DDBJ whole genome shotgun (WGS) entry which is preliminary data.</text>
</comment>
<dbReference type="Gene3D" id="1.10.3210.10">
    <property type="entry name" value="Hypothetical protein af1432"/>
    <property type="match status" value="1"/>
</dbReference>
<accession>A0A2H0KCJ5</accession>
<dbReference type="CDD" id="cd05399">
    <property type="entry name" value="NT_Rel-Spo_like"/>
    <property type="match status" value="1"/>
</dbReference>
<organism evidence="3 4">
    <name type="scientific">Candidatus Taylorbacteria bacterium CG11_big_fil_rev_8_21_14_0_20_46_11</name>
    <dbReference type="NCBI Taxonomy" id="1975025"/>
    <lineage>
        <taxon>Bacteria</taxon>
        <taxon>Candidatus Tayloriibacteriota</taxon>
    </lineage>
</organism>
<feature type="domain" description="RelA/SpoT" evidence="2">
    <location>
        <begin position="234"/>
        <end position="344"/>
    </location>
</feature>
<dbReference type="PANTHER" id="PTHR21262:SF31">
    <property type="entry name" value="GTP PYROPHOSPHOKINASE"/>
    <property type="match status" value="1"/>
</dbReference>
<dbReference type="EMBL" id="PCVG01000017">
    <property type="protein sequence ID" value="PIQ68945.1"/>
    <property type="molecule type" value="Genomic_DNA"/>
</dbReference>
<protein>
    <recommendedName>
        <fullName evidence="2">RelA/SpoT domain-containing protein</fullName>
    </recommendedName>
</protein>
<evidence type="ECO:0000313" key="4">
    <source>
        <dbReference type="Proteomes" id="UP000229342"/>
    </source>
</evidence>
<dbReference type="Gene3D" id="3.30.460.10">
    <property type="entry name" value="Beta Polymerase, domain 2"/>
    <property type="match status" value="1"/>
</dbReference>
<dbReference type="InterPro" id="IPR007685">
    <property type="entry name" value="RelA_SpoT"/>
</dbReference>
<dbReference type="SUPFAM" id="SSF81301">
    <property type="entry name" value="Nucleotidyltransferase"/>
    <property type="match status" value="1"/>
</dbReference>
<dbReference type="SMART" id="SM00954">
    <property type="entry name" value="RelA_SpoT"/>
    <property type="match status" value="1"/>
</dbReference>
<dbReference type="Pfam" id="PF04607">
    <property type="entry name" value="RelA_SpoT"/>
    <property type="match status" value="1"/>
</dbReference>
<dbReference type="PANTHER" id="PTHR21262">
    <property type="entry name" value="GUANOSINE-3',5'-BIS DIPHOSPHATE 3'-PYROPHOSPHOHYDROLASE"/>
    <property type="match status" value="1"/>
</dbReference>
<sequence length="473" mass="53262">MDQGMLELVKQIRNPGPRAQNFLGDAYMFAKEAYLDSSENGEATLTHTAEIARVVGSWGLGALTMSAALLSKVPLNGTYTGTIKERLGTHLLSLIQRLRTLSLISFDVSKAQSVRSFSTFFIATAQDLRVLIVRIAEHLVMLRKSEALPLKEAERLAQETLKVYVPLADRLGMYETVKELENIAFAILHPRVYKKLSDSLALQEQDQAEVMTHYLDMLTTALREGGINDPFLESRTKTIYNIYKKAKKKRAGVADVYDIHALRVIVESIEECYRALGVIHSNCPPIHGRLKDYIALPKSNGYQSLHTTVISKDGITIEIQIRTRRMHHNAQFGFAAHATYKHPEGAEMLQWFPYFFPPPSMDVSSSGDETLEQKLPQWITSLTSPTTYVSPLTEENVQRQKKFLENYVFVFDSDGLVTKLTNPAIVIDYIHTLRGRKDTTAFDIQINNIDATPETPLTNGDIIDLLSRKSNEE</sequence>
<dbReference type="Pfam" id="PF13328">
    <property type="entry name" value="HD_4"/>
    <property type="match status" value="1"/>
</dbReference>
<evidence type="ECO:0000256" key="1">
    <source>
        <dbReference type="ARBA" id="ARBA00007476"/>
    </source>
</evidence>
<evidence type="ECO:0000313" key="3">
    <source>
        <dbReference type="EMBL" id="PIQ68945.1"/>
    </source>
</evidence>
<dbReference type="AlphaFoldDB" id="A0A2H0KCJ5"/>
<comment type="similarity">
    <text evidence="1">Belongs to the RelA/SpoT family.</text>
</comment>